<reference evidence="1 2" key="1">
    <citation type="journal article" date="2019" name="Int. J. Syst. Evol. Microbiol.">
        <title>The Global Catalogue of Microorganisms (GCM) 10K type strain sequencing project: providing services to taxonomists for standard genome sequencing and annotation.</title>
        <authorList>
            <consortium name="The Broad Institute Genomics Platform"/>
            <consortium name="The Broad Institute Genome Sequencing Center for Infectious Disease"/>
            <person name="Wu L."/>
            <person name="Ma J."/>
        </authorList>
    </citation>
    <scope>NUCLEOTIDE SEQUENCE [LARGE SCALE GENOMIC DNA]</scope>
    <source>
        <strain evidence="1 2">YIM 94188</strain>
    </source>
</reference>
<comment type="caution">
    <text evidence="1">The sequence shown here is derived from an EMBL/GenBank/DDBJ whole genome shotgun (WGS) entry which is preliminary data.</text>
</comment>
<dbReference type="RefSeq" id="WP_379695300.1">
    <property type="nucleotide sequence ID" value="NZ_JBHSXH010000014.1"/>
</dbReference>
<dbReference type="EMBL" id="JBHSXH010000014">
    <property type="protein sequence ID" value="MFC6825250.1"/>
    <property type="molecule type" value="Genomic_DNA"/>
</dbReference>
<evidence type="ECO:0000313" key="2">
    <source>
        <dbReference type="Proteomes" id="UP001596408"/>
    </source>
</evidence>
<protein>
    <submittedName>
        <fullName evidence="1">Uncharacterized protein</fullName>
    </submittedName>
</protein>
<organism evidence="1 2">
    <name type="scientific">Halopelagius fulvigenes</name>
    <dbReference type="NCBI Taxonomy" id="1198324"/>
    <lineage>
        <taxon>Archaea</taxon>
        <taxon>Methanobacteriati</taxon>
        <taxon>Methanobacteriota</taxon>
        <taxon>Stenosarchaea group</taxon>
        <taxon>Halobacteria</taxon>
        <taxon>Halobacteriales</taxon>
        <taxon>Haloferacaceae</taxon>
    </lineage>
</organism>
<proteinExistence type="predicted"/>
<evidence type="ECO:0000313" key="1">
    <source>
        <dbReference type="EMBL" id="MFC6825250.1"/>
    </source>
</evidence>
<dbReference type="Proteomes" id="UP001596408">
    <property type="component" value="Unassembled WGS sequence"/>
</dbReference>
<accession>A0ABD5U2G7</accession>
<name>A0ABD5U2G7_9EURY</name>
<sequence>MTENLAYFEVYVGDECVDRVVLCEGGSFEADIHVDDFRLELVGIEPRRDGEQTTPEVLAALTGRDVEEFTLDDETSLPDFDEQMAELEGDG</sequence>
<dbReference type="AlphaFoldDB" id="A0ABD5U2G7"/>
<gene>
    <name evidence="1" type="ORF">ACFQEV_09655</name>
</gene>
<keyword evidence="2" id="KW-1185">Reference proteome</keyword>